<evidence type="ECO:0000313" key="2">
    <source>
        <dbReference type="Proteomes" id="UP000198703"/>
    </source>
</evidence>
<dbReference type="Proteomes" id="UP000198703">
    <property type="component" value="Unassembled WGS sequence"/>
</dbReference>
<evidence type="ECO:0000313" key="1">
    <source>
        <dbReference type="EMBL" id="SEA39332.1"/>
    </source>
</evidence>
<organism evidence="1 2">
    <name type="scientific">Rubrimonas cliftonensis</name>
    <dbReference type="NCBI Taxonomy" id="89524"/>
    <lineage>
        <taxon>Bacteria</taxon>
        <taxon>Pseudomonadati</taxon>
        <taxon>Pseudomonadota</taxon>
        <taxon>Alphaproteobacteria</taxon>
        <taxon>Rhodobacterales</taxon>
        <taxon>Paracoccaceae</taxon>
        <taxon>Rubrimonas</taxon>
    </lineage>
</organism>
<sequence length="67" mass="7610">MTEPTISRQDFDVLLARAGLTLDEKQAEDLRHAYKYVQAMAERVRTPRGREAEPAHIFVFPHEATAG</sequence>
<proteinExistence type="predicted"/>
<keyword evidence="2" id="KW-1185">Reference proteome</keyword>
<dbReference type="AlphaFoldDB" id="A0A1H4AUM3"/>
<gene>
    <name evidence="1" type="ORF">SAMN05444370_104368</name>
</gene>
<dbReference type="RefSeq" id="WP_093252563.1">
    <property type="nucleotide sequence ID" value="NZ_FNQM01000004.1"/>
</dbReference>
<reference evidence="1 2" key="1">
    <citation type="submission" date="2016-10" db="EMBL/GenBank/DDBJ databases">
        <authorList>
            <person name="de Groot N.N."/>
        </authorList>
    </citation>
    <scope>NUCLEOTIDE SEQUENCE [LARGE SCALE GENOMIC DNA]</scope>
    <source>
        <strain evidence="1 2">DSM 15345</strain>
    </source>
</reference>
<protein>
    <submittedName>
        <fullName evidence="1">Uncharacterized protein</fullName>
    </submittedName>
</protein>
<dbReference type="EMBL" id="FNQM01000004">
    <property type="protein sequence ID" value="SEA39332.1"/>
    <property type="molecule type" value="Genomic_DNA"/>
</dbReference>
<accession>A0A1H4AUM3</accession>
<name>A0A1H4AUM3_9RHOB</name>
<dbReference type="OrthoDB" id="8451362at2"/>
<dbReference type="STRING" id="89524.SAMN05444370_104368"/>